<evidence type="ECO:0000313" key="6">
    <source>
        <dbReference type="Proteomes" id="UP000886653"/>
    </source>
</evidence>
<feature type="compositionally biased region" description="Acidic residues" evidence="2">
    <location>
        <begin position="81"/>
        <end position="102"/>
    </location>
</feature>
<dbReference type="CDD" id="cd22191">
    <property type="entry name" value="DPBB_RlpA_EXP_N-like"/>
    <property type="match status" value="1"/>
</dbReference>
<dbReference type="PROSITE" id="PS50842">
    <property type="entry name" value="EXPANSIN_EG45"/>
    <property type="match status" value="1"/>
</dbReference>
<dbReference type="Proteomes" id="UP000886653">
    <property type="component" value="Unassembled WGS sequence"/>
</dbReference>
<comment type="caution">
    <text evidence="5">The sequence shown here is derived from an EMBL/GenBank/DDBJ whole genome shotgun (WGS) entry which is preliminary data.</text>
</comment>
<dbReference type="Gene3D" id="2.40.40.10">
    <property type="entry name" value="RlpA-like domain"/>
    <property type="match status" value="1"/>
</dbReference>
<reference evidence="5" key="1">
    <citation type="submission" date="2013-11" db="EMBL/GenBank/DDBJ databases">
        <title>Genome sequence of the fusiform rust pathogen reveals effectors for host alternation and coevolution with pine.</title>
        <authorList>
            <consortium name="DOE Joint Genome Institute"/>
            <person name="Smith K."/>
            <person name="Pendleton A."/>
            <person name="Kubisiak T."/>
            <person name="Anderson C."/>
            <person name="Salamov A."/>
            <person name="Aerts A."/>
            <person name="Riley R."/>
            <person name="Clum A."/>
            <person name="Lindquist E."/>
            <person name="Ence D."/>
            <person name="Campbell M."/>
            <person name="Kronenberg Z."/>
            <person name="Feau N."/>
            <person name="Dhillon B."/>
            <person name="Hamelin R."/>
            <person name="Burleigh J."/>
            <person name="Smith J."/>
            <person name="Yandell M."/>
            <person name="Nelson C."/>
            <person name="Grigoriev I."/>
            <person name="Davis J."/>
        </authorList>
    </citation>
    <scope>NUCLEOTIDE SEQUENCE</scope>
    <source>
        <strain evidence="5">G11</strain>
    </source>
</reference>
<proteinExistence type="predicted"/>
<feature type="signal peptide" evidence="3">
    <location>
        <begin position="1"/>
        <end position="17"/>
    </location>
</feature>
<evidence type="ECO:0000256" key="1">
    <source>
        <dbReference type="ARBA" id="ARBA00022729"/>
    </source>
</evidence>
<accession>A0A9P6T7X4</accession>
<dbReference type="AlphaFoldDB" id="A0A9P6T7X4"/>
<keyword evidence="6" id="KW-1185">Reference proteome</keyword>
<feature type="compositionally biased region" description="Low complexity" evidence="2">
    <location>
        <begin position="168"/>
        <end position="192"/>
    </location>
</feature>
<keyword evidence="1 3" id="KW-0732">Signal</keyword>
<dbReference type="EMBL" id="MU167413">
    <property type="protein sequence ID" value="KAG0140903.1"/>
    <property type="molecule type" value="Genomic_DNA"/>
</dbReference>
<sequence length="299" mass="31941">MKYTILIALGTFSLITCLPSHFNHIRSGHNFATHQRLARSTPRSMDQQHDDDFQMMVKRSTSSDFDQIEADFDRILVARSEEDDSIDDCDEDDEDENDEDNQNDGTGSVVDSQINSSLASFNSSDPSIQKNSSTETKPQTGEDKSADSKSTYTKPVENVVKPDETKSKSPSSGTSVSVSANVTGGSSEDGTSTSGGGSNVYNGKATFFYQGGAAGACGTVHLDSDYVVAIQSSLYDNGKYCGKKIRVTRTSTGQSVTCVGADECPSCSSASSLDLSVAAFNALGKPDEGLFDIKWEVVS</sequence>
<gene>
    <name evidence="5" type="ORF">CROQUDRAFT_664576</name>
</gene>
<dbReference type="PANTHER" id="PTHR31836">
    <property type="match status" value="1"/>
</dbReference>
<dbReference type="OrthoDB" id="623670at2759"/>
<evidence type="ECO:0000313" key="5">
    <source>
        <dbReference type="EMBL" id="KAG0140903.1"/>
    </source>
</evidence>
<feature type="domain" description="Expansin-like EG45" evidence="4">
    <location>
        <begin position="180"/>
        <end position="299"/>
    </location>
</feature>
<evidence type="ECO:0000259" key="4">
    <source>
        <dbReference type="PROSITE" id="PS50842"/>
    </source>
</evidence>
<feature type="region of interest" description="Disordered" evidence="2">
    <location>
        <begin position="77"/>
        <end position="196"/>
    </location>
</feature>
<dbReference type="PANTHER" id="PTHR31836:SF29">
    <property type="entry name" value="RLPA-LIKE PROTEIN DOUBLE-PSI BETA-BARREL DOMAIN-CONTAINING PROTEIN"/>
    <property type="match status" value="1"/>
</dbReference>
<protein>
    <recommendedName>
        <fullName evidence="4">Expansin-like EG45 domain-containing protein</fullName>
    </recommendedName>
</protein>
<dbReference type="InterPro" id="IPR036908">
    <property type="entry name" value="RlpA-like_sf"/>
</dbReference>
<name>A0A9P6T7X4_9BASI</name>
<feature type="compositionally biased region" description="Polar residues" evidence="2">
    <location>
        <begin position="105"/>
        <end position="139"/>
    </location>
</feature>
<dbReference type="SUPFAM" id="SSF50685">
    <property type="entry name" value="Barwin-like endoglucanases"/>
    <property type="match status" value="1"/>
</dbReference>
<organism evidence="5 6">
    <name type="scientific">Cronartium quercuum f. sp. fusiforme G11</name>
    <dbReference type="NCBI Taxonomy" id="708437"/>
    <lineage>
        <taxon>Eukaryota</taxon>
        <taxon>Fungi</taxon>
        <taxon>Dikarya</taxon>
        <taxon>Basidiomycota</taxon>
        <taxon>Pucciniomycotina</taxon>
        <taxon>Pucciniomycetes</taxon>
        <taxon>Pucciniales</taxon>
        <taxon>Coleosporiaceae</taxon>
        <taxon>Cronartium</taxon>
    </lineage>
</organism>
<evidence type="ECO:0000256" key="2">
    <source>
        <dbReference type="SAM" id="MobiDB-lite"/>
    </source>
</evidence>
<evidence type="ECO:0000256" key="3">
    <source>
        <dbReference type="SAM" id="SignalP"/>
    </source>
</evidence>
<feature type="chain" id="PRO_5040192360" description="Expansin-like EG45 domain-containing protein" evidence="3">
    <location>
        <begin position="18"/>
        <end position="299"/>
    </location>
</feature>
<dbReference type="InterPro" id="IPR051477">
    <property type="entry name" value="Expansin_CellWall"/>
</dbReference>
<dbReference type="InterPro" id="IPR007112">
    <property type="entry name" value="Expansin/allergen_DPBB_dom"/>
</dbReference>